<dbReference type="InterPro" id="IPR003782">
    <property type="entry name" value="SCO1/SenC"/>
</dbReference>
<protein>
    <submittedName>
        <fullName evidence="6">Electron transporter SenC</fullName>
    </submittedName>
</protein>
<dbReference type="Gene3D" id="3.40.30.10">
    <property type="entry name" value="Glutaredoxin"/>
    <property type="match status" value="1"/>
</dbReference>
<evidence type="ECO:0000259" key="5">
    <source>
        <dbReference type="PROSITE" id="PS51352"/>
    </source>
</evidence>
<evidence type="ECO:0000313" key="6">
    <source>
        <dbReference type="EMBL" id="GGE09631.1"/>
    </source>
</evidence>
<keyword evidence="3" id="KW-0479">Metal-binding</keyword>
<dbReference type="FunFam" id="3.40.30.10:FF:000013">
    <property type="entry name" value="Blast:Protein SCO1 homolog, mitochondrial"/>
    <property type="match status" value="1"/>
</dbReference>
<keyword evidence="2 3" id="KW-0186">Copper</keyword>
<dbReference type="AlphaFoldDB" id="A0A917E6L4"/>
<dbReference type="GO" id="GO:0046872">
    <property type="term" value="F:metal ion binding"/>
    <property type="evidence" value="ECO:0007669"/>
    <property type="project" value="UniProtKB-KW"/>
</dbReference>
<dbReference type="RefSeq" id="WP_188762307.1">
    <property type="nucleotide sequence ID" value="NZ_BMJM01000004.1"/>
</dbReference>
<feature type="binding site" evidence="3">
    <location>
        <position position="164"/>
    </location>
    <ligand>
        <name>Cu cation</name>
        <dbReference type="ChEBI" id="CHEBI:23378"/>
    </ligand>
</feature>
<proteinExistence type="inferred from homology"/>
<feature type="binding site" evidence="3">
    <location>
        <position position="75"/>
    </location>
    <ligand>
        <name>Cu cation</name>
        <dbReference type="ChEBI" id="CHEBI:23378"/>
    </ligand>
</feature>
<comment type="similarity">
    <text evidence="1">Belongs to the SCO1/2 family.</text>
</comment>
<reference evidence="6" key="2">
    <citation type="submission" date="2020-09" db="EMBL/GenBank/DDBJ databases">
        <authorList>
            <person name="Sun Q."/>
            <person name="Zhou Y."/>
        </authorList>
    </citation>
    <scope>NUCLEOTIDE SEQUENCE</scope>
    <source>
        <strain evidence="6">CGMCC 1.15519</strain>
    </source>
</reference>
<reference evidence="6" key="1">
    <citation type="journal article" date="2014" name="Int. J. Syst. Evol. Microbiol.">
        <title>Complete genome sequence of Corynebacterium casei LMG S-19264T (=DSM 44701T), isolated from a smear-ripened cheese.</title>
        <authorList>
            <consortium name="US DOE Joint Genome Institute (JGI-PGF)"/>
            <person name="Walter F."/>
            <person name="Albersmeier A."/>
            <person name="Kalinowski J."/>
            <person name="Ruckert C."/>
        </authorList>
    </citation>
    <scope>NUCLEOTIDE SEQUENCE</scope>
    <source>
        <strain evidence="6">CGMCC 1.15519</strain>
    </source>
</reference>
<dbReference type="PANTHER" id="PTHR12151">
    <property type="entry name" value="ELECTRON TRANSPORT PROTIN SCO1/SENC FAMILY MEMBER"/>
    <property type="match status" value="1"/>
</dbReference>
<evidence type="ECO:0000256" key="4">
    <source>
        <dbReference type="PIRSR" id="PIRSR603782-2"/>
    </source>
</evidence>
<organism evidence="6 7">
    <name type="scientific">Sandarakinorhabdus glacialis</name>
    <dbReference type="NCBI Taxonomy" id="1614636"/>
    <lineage>
        <taxon>Bacteria</taxon>
        <taxon>Pseudomonadati</taxon>
        <taxon>Pseudomonadota</taxon>
        <taxon>Alphaproteobacteria</taxon>
        <taxon>Sphingomonadales</taxon>
        <taxon>Sphingosinicellaceae</taxon>
        <taxon>Sandarakinorhabdus</taxon>
    </lineage>
</organism>
<dbReference type="Proteomes" id="UP000635071">
    <property type="component" value="Unassembled WGS sequence"/>
</dbReference>
<dbReference type="InterPro" id="IPR036249">
    <property type="entry name" value="Thioredoxin-like_sf"/>
</dbReference>
<feature type="binding site" evidence="3">
    <location>
        <position position="71"/>
    </location>
    <ligand>
        <name>Cu cation</name>
        <dbReference type="ChEBI" id="CHEBI:23378"/>
    </ligand>
</feature>
<accession>A0A917E6L4</accession>
<dbReference type="PANTHER" id="PTHR12151:SF25">
    <property type="entry name" value="LINALOOL DEHYDRATASE_ISOMERASE DOMAIN-CONTAINING PROTEIN"/>
    <property type="match status" value="1"/>
</dbReference>
<dbReference type="InterPro" id="IPR013766">
    <property type="entry name" value="Thioredoxin_domain"/>
</dbReference>
<dbReference type="SUPFAM" id="SSF52833">
    <property type="entry name" value="Thioredoxin-like"/>
    <property type="match status" value="1"/>
</dbReference>
<feature type="domain" description="Thioredoxin" evidence="5">
    <location>
        <begin position="33"/>
        <end position="199"/>
    </location>
</feature>
<dbReference type="Pfam" id="PF02630">
    <property type="entry name" value="SCO1-SenC"/>
    <property type="match status" value="1"/>
</dbReference>
<name>A0A917E6L4_9SPHN</name>
<keyword evidence="7" id="KW-1185">Reference proteome</keyword>
<comment type="caution">
    <text evidence="6">The sequence shown here is derived from an EMBL/GenBank/DDBJ whole genome shotgun (WGS) entry which is preliminary data.</text>
</comment>
<sequence length="199" mass="21514">MNSRRLWLAIGAVVLLAGLLGWMRFTAAPDGNLTGSSLGGSFSLVDQDGKTVTEADFAGKYRLMYFGYTFCPDICPTDVALIAKGLKAFEVAQPARAADVQPIFVTVDPERDDPKALKAFVGAFHPRLIGLGGIPAQVDAARKTFGIYARKVETGDPKNYLVDHFAVIYLFGRQGEPIAFLPHGATADEVAVMLETYVR</sequence>
<feature type="disulfide bond" description="Redox-active" evidence="4">
    <location>
        <begin position="71"/>
        <end position="75"/>
    </location>
</feature>
<dbReference type="PROSITE" id="PS51352">
    <property type="entry name" value="THIOREDOXIN_2"/>
    <property type="match status" value="1"/>
</dbReference>
<keyword evidence="4" id="KW-1015">Disulfide bond</keyword>
<gene>
    <name evidence="6" type="ORF">GCM10011529_14970</name>
</gene>
<dbReference type="EMBL" id="BMJM01000004">
    <property type="protein sequence ID" value="GGE09631.1"/>
    <property type="molecule type" value="Genomic_DNA"/>
</dbReference>
<evidence type="ECO:0000256" key="2">
    <source>
        <dbReference type="ARBA" id="ARBA00023008"/>
    </source>
</evidence>
<dbReference type="CDD" id="cd02968">
    <property type="entry name" value="SCO"/>
    <property type="match status" value="1"/>
</dbReference>
<evidence type="ECO:0000256" key="3">
    <source>
        <dbReference type="PIRSR" id="PIRSR603782-1"/>
    </source>
</evidence>
<evidence type="ECO:0000256" key="1">
    <source>
        <dbReference type="ARBA" id="ARBA00010996"/>
    </source>
</evidence>
<evidence type="ECO:0000313" key="7">
    <source>
        <dbReference type="Proteomes" id="UP000635071"/>
    </source>
</evidence>